<keyword evidence="2" id="KW-1185">Reference proteome</keyword>
<dbReference type="KEGG" id="hir:HETIRDRAFT_148919"/>
<accession>W4JNW8</accession>
<protein>
    <submittedName>
        <fullName evidence="1">Uncharacterized protein</fullName>
    </submittedName>
</protein>
<name>W4JNW8_HETIT</name>
<evidence type="ECO:0000313" key="1">
    <source>
        <dbReference type="EMBL" id="ETW75252.1"/>
    </source>
</evidence>
<organism evidence="1 2">
    <name type="scientific">Heterobasidion irregulare (strain TC 32-1)</name>
    <dbReference type="NCBI Taxonomy" id="747525"/>
    <lineage>
        <taxon>Eukaryota</taxon>
        <taxon>Fungi</taxon>
        <taxon>Dikarya</taxon>
        <taxon>Basidiomycota</taxon>
        <taxon>Agaricomycotina</taxon>
        <taxon>Agaricomycetes</taxon>
        <taxon>Russulales</taxon>
        <taxon>Bondarzewiaceae</taxon>
        <taxon>Heterobasidion</taxon>
        <taxon>Heterobasidion annosum species complex</taxon>
    </lineage>
</organism>
<dbReference type="EMBL" id="KI925466">
    <property type="protein sequence ID" value="ETW75252.1"/>
    <property type="molecule type" value="Genomic_DNA"/>
</dbReference>
<gene>
    <name evidence="1" type="ORF">HETIRDRAFT_148919</name>
</gene>
<dbReference type="HOGENOM" id="CLU_2758093_0_0_1"/>
<dbReference type="GeneID" id="20667307"/>
<dbReference type="RefSeq" id="XP_009552687.1">
    <property type="nucleotide sequence ID" value="XM_009554392.1"/>
</dbReference>
<sequence>MFSLALSPLRRIPRVSVYTFRPHRHYRYPLILVHLALASIDSSHRMQGFFHVLHWACAGSRILFFSYAYT</sequence>
<reference evidence="1 2" key="1">
    <citation type="journal article" date="2012" name="New Phytol.">
        <title>Insight into trade-off between wood decay and parasitism from the genome of a fungal forest pathogen.</title>
        <authorList>
            <person name="Olson A."/>
            <person name="Aerts A."/>
            <person name="Asiegbu F."/>
            <person name="Belbahri L."/>
            <person name="Bouzid O."/>
            <person name="Broberg A."/>
            <person name="Canback B."/>
            <person name="Coutinho P.M."/>
            <person name="Cullen D."/>
            <person name="Dalman K."/>
            <person name="Deflorio G."/>
            <person name="van Diepen L.T."/>
            <person name="Dunand C."/>
            <person name="Duplessis S."/>
            <person name="Durling M."/>
            <person name="Gonthier P."/>
            <person name="Grimwood J."/>
            <person name="Fossdal C.G."/>
            <person name="Hansson D."/>
            <person name="Henrissat B."/>
            <person name="Hietala A."/>
            <person name="Himmelstrand K."/>
            <person name="Hoffmeister D."/>
            <person name="Hogberg N."/>
            <person name="James T.Y."/>
            <person name="Karlsson M."/>
            <person name="Kohler A."/>
            <person name="Kues U."/>
            <person name="Lee Y.H."/>
            <person name="Lin Y.C."/>
            <person name="Lind M."/>
            <person name="Lindquist E."/>
            <person name="Lombard V."/>
            <person name="Lucas S."/>
            <person name="Lunden K."/>
            <person name="Morin E."/>
            <person name="Murat C."/>
            <person name="Park J."/>
            <person name="Raffaello T."/>
            <person name="Rouze P."/>
            <person name="Salamov A."/>
            <person name="Schmutz J."/>
            <person name="Solheim H."/>
            <person name="Stahlberg J."/>
            <person name="Velez H."/>
            <person name="de Vries R.P."/>
            <person name="Wiebenga A."/>
            <person name="Woodward S."/>
            <person name="Yakovlev I."/>
            <person name="Garbelotto M."/>
            <person name="Martin F."/>
            <person name="Grigoriev I.V."/>
            <person name="Stenlid J."/>
        </authorList>
    </citation>
    <scope>NUCLEOTIDE SEQUENCE [LARGE SCALE GENOMIC DNA]</scope>
    <source>
        <strain evidence="1 2">TC 32-1</strain>
    </source>
</reference>
<dbReference type="Proteomes" id="UP000030671">
    <property type="component" value="Unassembled WGS sequence"/>
</dbReference>
<dbReference type="AlphaFoldDB" id="W4JNW8"/>
<dbReference type="InParanoid" id="W4JNW8"/>
<proteinExistence type="predicted"/>
<evidence type="ECO:0000313" key="2">
    <source>
        <dbReference type="Proteomes" id="UP000030671"/>
    </source>
</evidence>